<organism evidence="1 2">
    <name type="scientific">Aquabacterium olei</name>
    <dbReference type="NCBI Taxonomy" id="1296669"/>
    <lineage>
        <taxon>Bacteria</taxon>
        <taxon>Pseudomonadati</taxon>
        <taxon>Pseudomonadota</taxon>
        <taxon>Betaproteobacteria</taxon>
        <taxon>Burkholderiales</taxon>
        <taxon>Aquabacterium</taxon>
    </lineage>
</organism>
<evidence type="ECO:0000313" key="2">
    <source>
        <dbReference type="Proteomes" id="UP000244892"/>
    </source>
</evidence>
<sequence>MQPSTTLTLGDFTFSGTEIPERLPFGGDQALVVHRLVGGKRIIDAMGPDPAPVDWSGVLFGADALKRARYLDNLRMRGTPLTLAWSELRYTVIVRSFRASFELAYNIPYSISCEVVSFDSQPVTSAPSAGVDVWVQQDAQAAGNLADAIGDSKLSELVAAMQSATAAVSNFATASQAAINSVLVPVQAVQSAAQTMLATAANTINSVATVGGILPNNPVAAQAARLTGQVAAMTQAPLLLQLSSTVGRIAANVGQARSGSTTTVAGGNLFDLAADAYGDASEWSTIARANGLTDPMLSGVSTLSLPAEPDGMGGVTNV</sequence>
<protein>
    <recommendedName>
        <fullName evidence="3">LysM domain-containing protein</fullName>
    </recommendedName>
</protein>
<accession>A0A2U8FSH1</accession>
<proteinExistence type="predicted"/>
<dbReference type="EMBL" id="CP029210">
    <property type="protein sequence ID" value="AWI53216.1"/>
    <property type="molecule type" value="Genomic_DNA"/>
</dbReference>
<name>A0A2U8FSH1_9BURK</name>
<evidence type="ECO:0008006" key="3">
    <source>
        <dbReference type="Google" id="ProtNLM"/>
    </source>
</evidence>
<keyword evidence="2" id="KW-1185">Reference proteome</keyword>
<dbReference type="OrthoDB" id="7219667at2"/>
<dbReference type="RefSeq" id="WP_109036035.1">
    <property type="nucleotide sequence ID" value="NZ_CP029210.1"/>
</dbReference>
<dbReference type="Proteomes" id="UP000244892">
    <property type="component" value="Chromosome"/>
</dbReference>
<reference evidence="1 2" key="1">
    <citation type="submission" date="2018-05" db="EMBL/GenBank/DDBJ databases">
        <title>complete genome sequence of Aquabacterium olei NBRC 110486.</title>
        <authorList>
            <person name="Tang B."/>
            <person name="Chang J."/>
            <person name="Zhang L."/>
            <person name="Yang H."/>
        </authorList>
    </citation>
    <scope>NUCLEOTIDE SEQUENCE [LARGE SCALE GENOMIC DNA]</scope>
    <source>
        <strain evidence="1 2">NBRC 110486</strain>
    </source>
</reference>
<evidence type="ECO:0000313" key="1">
    <source>
        <dbReference type="EMBL" id="AWI53216.1"/>
    </source>
</evidence>
<dbReference type="AlphaFoldDB" id="A0A2U8FSH1"/>
<dbReference type="KEGG" id="aon:DEH84_07060"/>
<gene>
    <name evidence="1" type="ORF">DEH84_07060</name>
</gene>